<feature type="signal peptide" evidence="1">
    <location>
        <begin position="1"/>
        <end position="18"/>
    </location>
</feature>
<organism evidence="2">
    <name type="scientific">Solibacter usitatus (strain Ellin6076)</name>
    <dbReference type="NCBI Taxonomy" id="234267"/>
    <lineage>
        <taxon>Bacteria</taxon>
        <taxon>Pseudomonadati</taxon>
        <taxon>Acidobacteriota</taxon>
        <taxon>Terriglobia</taxon>
        <taxon>Bryobacterales</taxon>
        <taxon>Solibacteraceae</taxon>
        <taxon>Candidatus Solibacter</taxon>
    </lineage>
</organism>
<reference evidence="2" key="1">
    <citation type="submission" date="2006-10" db="EMBL/GenBank/DDBJ databases">
        <title>Complete sequence of Solibacter usitatus Ellin6076.</title>
        <authorList>
            <consortium name="US DOE Joint Genome Institute"/>
            <person name="Copeland A."/>
            <person name="Lucas S."/>
            <person name="Lapidus A."/>
            <person name="Barry K."/>
            <person name="Detter J.C."/>
            <person name="Glavina del Rio T."/>
            <person name="Hammon N."/>
            <person name="Israni S."/>
            <person name="Dalin E."/>
            <person name="Tice H."/>
            <person name="Pitluck S."/>
            <person name="Thompson L.S."/>
            <person name="Brettin T."/>
            <person name="Bruce D."/>
            <person name="Han C."/>
            <person name="Tapia R."/>
            <person name="Gilna P."/>
            <person name="Schmutz J."/>
            <person name="Larimer F."/>
            <person name="Land M."/>
            <person name="Hauser L."/>
            <person name="Kyrpides N."/>
            <person name="Mikhailova N."/>
            <person name="Janssen P.H."/>
            <person name="Kuske C.R."/>
            <person name="Richardson P."/>
        </authorList>
    </citation>
    <scope>NUCLEOTIDE SEQUENCE</scope>
    <source>
        <strain evidence="2">Ellin6076</strain>
    </source>
</reference>
<dbReference type="KEGG" id="sus:Acid_6977"/>
<evidence type="ECO:0000256" key="1">
    <source>
        <dbReference type="SAM" id="SignalP"/>
    </source>
</evidence>
<feature type="chain" id="PRO_5004163236" description="Glycine zipper 2TM domain-containing protein" evidence="1">
    <location>
        <begin position="19"/>
        <end position="146"/>
    </location>
</feature>
<dbReference type="EMBL" id="CP000473">
    <property type="protein sequence ID" value="ABJ87890.1"/>
    <property type="molecule type" value="Genomic_DNA"/>
</dbReference>
<name>Q01R30_SOLUE</name>
<dbReference type="HOGENOM" id="CLU_1776226_0_0_0"/>
<gene>
    <name evidence="2" type="ordered locus">Acid_6977</name>
</gene>
<accession>Q01R30</accession>
<sequence precursor="true">MMRHLPIIAFLFSLALHAQDAQWANLKSLRKGDRVGVIRTNQKRVEGRFDSVTDSRITLQADSEVSIEKSDVVRVYEPPRHGRLFGTVLGAAIGVAAGGVMDGTLGQRFRNEGDSPAKGLLTAAGAGFGAGIGAAVTGHYRTLYRR</sequence>
<dbReference type="AlphaFoldDB" id="Q01R30"/>
<dbReference type="InParanoid" id="Q01R30"/>
<evidence type="ECO:0008006" key="3">
    <source>
        <dbReference type="Google" id="ProtNLM"/>
    </source>
</evidence>
<evidence type="ECO:0000313" key="2">
    <source>
        <dbReference type="EMBL" id="ABJ87890.1"/>
    </source>
</evidence>
<proteinExistence type="predicted"/>
<keyword evidence="1" id="KW-0732">Signal</keyword>
<protein>
    <recommendedName>
        <fullName evidence="3">Glycine zipper 2TM domain-containing protein</fullName>
    </recommendedName>
</protein>